<protein>
    <submittedName>
        <fullName evidence="1">Uncharacterized protein</fullName>
    </submittedName>
</protein>
<organism evidence="1 2">
    <name type="scientific">Maudiozyma exigua</name>
    <name type="common">Yeast</name>
    <name type="synonym">Kazachstania exigua</name>
    <dbReference type="NCBI Taxonomy" id="34358"/>
    <lineage>
        <taxon>Eukaryota</taxon>
        <taxon>Fungi</taxon>
        <taxon>Dikarya</taxon>
        <taxon>Ascomycota</taxon>
        <taxon>Saccharomycotina</taxon>
        <taxon>Saccharomycetes</taxon>
        <taxon>Saccharomycetales</taxon>
        <taxon>Saccharomycetaceae</taxon>
        <taxon>Maudiozyma</taxon>
    </lineage>
</organism>
<evidence type="ECO:0000313" key="2">
    <source>
        <dbReference type="Proteomes" id="UP000750334"/>
    </source>
</evidence>
<gene>
    <name evidence="1" type="ORF">C6P45_004329</name>
</gene>
<evidence type="ECO:0000313" key="1">
    <source>
        <dbReference type="EMBL" id="KAG0653142.1"/>
    </source>
</evidence>
<comment type="caution">
    <text evidence="1">The sequence shown here is derived from an EMBL/GenBank/DDBJ whole genome shotgun (WGS) entry which is preliminary data.</text>
</comment>
<keyword evidence="2" id="KW-1185">Reference proteome</keyword>
<reference evidence="1 2" key="1">
    <citation type="submission" date="2020-11" db="EMBL/GenBank/DDBJ databases">
        <title>Kefir isolates.</title>
        <authorList>
            <person name="Marcisauskas S."/>
            <person name="Kim Y."/>
            <person name="Blasche S."/>
        </authorList>
    </citation>
    <scope>NUCLEOTIDE SEQUENCE [LARGE SCALE GENOMIC DNA]</scope>
    <source>
        <strain evidence="1 2">OG2</strain>
    </source>
</reference>
<accession>A0A9P6VRZ5</accession>
<proteinExistence type="predicted"/>
<feature type="non-terminal residue" evidence="1">
    <location>
        <position position="88"/>
    </location>
</feature>
<dbReference type="Proteomes" id="UP000750334">
    <property type="component" value="Unassembled WGS sequence"/>
</dbReference>
<name>A0A9P6VRZ5_MAUEX</name>
<sequence length="88" mass="9949">EEFLPSWFKEATTRSANEFQAIQRAMVLSLKETDQQHLWAELKSLTYNGSSDAFVFISKICSIIDSFPDADSESTAPLLKTIIFDSLK</sequence>
<feature type="non-terminal residue" evidence="1">
    <location>
        <position position="1"/>
    </location>
</feature>
<dbReference type="EMBL" id="PUHR01000560">
    <property type="protein sequence ID" value="KAG0653142.1"/>
    <property type="molecule type" value="Genomic_DNA"/>
</dbReference>
<dbReference type="AlphaFoldDB" id="A0A9P6VRZ5"/>